<gene>
    <name evidence="5" type="ORF">TGPRC2_262410B</name>
</gene>
<dbReference type="VEuPathDB" id="ToxoDB:TGPRC2_262410B"/>
<organism evidence="5 6">
    <name type="scientific">Toxoplasma gondii TgCatPRC2</name>
    <dbReference type="NCBI Taxonomy" id="1130821"/>
    <lineage>
        <taxon>Eukaryota</taxon>
        <taxon>Sar</taxon>
        <taxon>Alveolata</taxon>
        <taxon>Apicomplexa</taxon>
        <taxon>Conoidasida</taxon>
        <taxon>Coccidia</taxon>
        <taxon>Eucoccidiorida</taxon>
        <taxon>Eimeriorina</taxon>
        <taxon>Sarcocystidae</taxon>
        <taxon>Toxoplasma</taxon>
    </lineage>
</organism>
<dbReference type="SUPFAM" id="SSF50978">
    <property type="entry name" value="WD40 repeat-like"/>
    <property type="match status" value="1"/>
</dbReference>
<feature type="compositionally biased region" description="Low complexity" evidence="4">
    <location>
        <begin position="348"/>
        <end position="359"/>
    </location>
</feature>
<feature type="compositionally biased region" description="Low complexity" evidence="4">
    <location>
        <begin position="603"/>
        <end position="655"/>
    </location>
</feature>
<evidence type="ECO:0000313" key="6">
    <source>
        <dbReference type="Proteomes" id="UP000075225"/>
    </source>
</evidence>
<feature type="compositionally biased region" description="Basic and acidic residues" evidence="4">
    <location>
        <begin position="164"/>
        <end position="174"/>
    </location>
</feature>
<dbReference type="PANTHER" id="PTHR15574">
    <property type="entry name" value="WD REPEAT DOMAIN-CONTAINING FAMILY"/>
    <property type="match status" value="1"/>
</dbReference>
<dbReference type="PANTHER" id="PTHR15574:SF40">
    <property type="entry name" value="WD AND TETRATRICOPEPTIDE REPEATS PROTEIN 1"/>
    <property type="match status" value="1"/>
</dbReference>
<feature type="region of interest" description="Disordered" evidence="4">
    <location>
        <begin position="740"/>
        <end position="938"/>
    </location>
</feature>
<feature type="compositionally biased region" description="Basic and acidic residues" evidence="4">
    <location>
        <begin position="475"/>
        <end position="485"/>
    </location>
</feature>
<dbReference type="PROSITE" id="PS50082">
    <property type="entry name" value="WD_REPEATS_2"/>
    <property type="match status" value="1"/>
</dbReference>
<feature type="region of interest" description="Disordered" evidence="4">
    <location>
        <begin position="457"/>
        <end position="689"/>
    </location>
</feature>
<feature type="compositionally biased region" description="Basic residues" evidence="4">
    <location>
        <begin position="591"/>
        <end position="600"/>
    </location>
</feature>
<dbReference type="InterPro" id="IPR045151">
    <property type="entry name" value="DCAF8"/>
</dbReference>
<feature type="compositionally biased region" description="Basic and acidic residues" evidence="4">
    <location>
        <begin position="767"/>
        <end position="777"/>
    </location>
</feature>
<feature type="compositionally biased region" description="Basic and acidic residues" evidence="4">
    <location>
        <begin position="860"/>
        <end position="883"/>
    </location>
</feature>
<keyword evidence="2" id="KW-0677">Repeat</keyword>
<protein>
    <submittedName>
        <fullName evidence="5">WD domain, G-beta repeat-containing protein</fullName>
    </submittedName>
</protein>
<feature type="compositionally biased region" description="Basic and acidic residues" evidence="4">
    <location>
        <begin position="518"/>
        <end position="535"/>
    </location>
</feature>
<feature type="compositionally biased region" description="Acidic residues" evidence="4">
    <location>
        <begin position="813"/>
        <end position="831"/>
    </location>
</feature>
<dbReference type="Proteomes" id="UP000075225">
    <property type="component" value="Unassembled WGS sequence"/>
</dbReference>
<dbReference type="Pfam" id="PF00400">
    <property type="entry name" value="WD40"/>
    <property type="match status" value="1"/>
</dbReference>
<feature type="region of interest" description="Disordered" evidence="4">
    <location>
        <begin position="54"/>
        <end position="289"/>
    </location>
</feature>
<feature type="repeat" description="WD" evidence="3">
    <location>
        <begin position="1045"/>
        <end position="1076"/>
    </location>
</feature>
<feature type="compositionally biased region" description="Polar residues" evidence="4">
    <location>
        <begin position="205"/>
        <end position="216"/>
    </location>
</feature>
<feature type="compositionally biased region" description="Low complexity" evidence="4">
    <location>
        <begin position="108"/>
        <end position="133"/>
    </location>
</feature>
<feature type="compositionally biased region" description="Low complexity" evidence="4">
    <location>
        <begin position="274"/>
        <end position="289"/>
    </location>
</feature>
<feature type="compositionally biased region" description="Basic and acidic residues" evidence="4">
    <location>
        <begin position="217"/>
        <end position="234"/>
    </location>
</feature>
<dbReference type="InterPro" id="IPR015943">
    <property type="entry name" value="WD40/YVTN_repeat-like_dom_sf"/>
</dbReference>
<dbReference type="InterPro" id="IPR001680">
    <property type="entry name" value="WD40_rpt"/>
</dbReference>
<evidence type="ECO:0000313" key="5">
    <source>
        <dbReference type="EMBL" id="KYK70583.1"/>
    </source>
</evidence>
<feature type="compositionally biased region" description="Basic and acidic residues" evidence="4">
    <location>
        <begin position="580"/>
        <end position="590"/>
    </location>
</feature>
<dbReference type="Gene3D" id="2.130.10.10">
    <property type="entry name" value="YVTN repeat-like/Quinoprotein amine dehydrogenase"/>
    <property type="match status" value="1"/>
</dbReference>
<reference evidence="6" key="1">
    <citation type="submission" date="2016-03" db="EMBL/GenBank/DDBJ databases">
        <authorList>
            <person name="Sibley D."/>
            <person name="Venepally P."/>
            <person name="Karamycheva S."/>
            <person name="Hadjithomas M."/>
            <person name="Khan A."/>
            <person name="Brunk B."/>
            <person name="Roos D."/>
            <person name="Caler E."/>
            <person name="Lorenzi H."/>
        </authorList>
    </citation>
    <scope>NUCLEOTIDE SEQUENCE [LARGE SCALE GENOMIC DNA]</scope>
    <source>
        <strain evidence="6">TgCatPRC2</strain>
    </source>
</reference>
<proteinExistence type="predicted"/>
<feature type="compositionally biased region" description="Basic and acidic residues" evidence="4">
    <location>
        <begin position="902"/>
        <end position="912"/>
    </location>
</feature>
<dbReference type="SMART" id="SM00320">
    <property type="entry name" value="WD40"/>
    <property type="match status" value="2"/>
</dbReference>
<feature type="compositionally biased region" description="Polar residues" evidence="4">
    <location>
        <begin position="146"/>
        <end position="158"/>
    </location>
</feature>
<feature type="compositionally biased region" description="Low complexity" evidence="4">
    <location>
        <begin position="743"/>
        <end position="753"/>
    </location>
</feature>
<comment type="caution">
    <text evidence="5">The sequence shown here is derived from an EMBL/GenBank/DDBJ whole genome shotgun (WGS) entry which is preliminary data.</text>
</comment>
<feature type="compositionally biased region" description="Polar residues" evidence="4">
    <location>
        <begin position="545"/>
        <end position="554"/>
    </location>
</feature>
<accession>A0A151HMF8</accession>
<feature type="compositionally biased region" description="Basic and acidic residues" evidence="4">
    <location>
        <begin position="78"/>
        <end position="99"/>
    </location>
</feature>
<keyword evidence="1 3" id="KW-0853">WD repeat</keyword>
<feature type="compositionally biased region" description="Acidic residues" evidence="4">
    <location>
        <begin position="461"/>
        <end position="472"/>
    </location>
</feature>
<dbReference type="GO" id="GO:0045717">
    <property type="term" value="P:negative regulation of fatty acid biosynthetic process"/>
    <property type="evidence" value="ECO:0007669"/>
    <property type="project" value="TreeGrafter"/>
</dbReference>
<evidence type="ECO:0000256" key="4">
    <source>
        <dbReference type="SAM" id="MobiDB-lite"/>
    </source>
</evidence>
<evidence type="ECO:0000256" key="3">
    <source>
        <dbReference type="PROSITE-ProRule" id="PRU00221"/>
    </source>
</evidence>
<name>A0A151HMF8_TOXGO</name>
<feature type="compositionally biased region" description="Low complexity" evidence="4">
    <location>
        <begin position="555"/>
        <end position="571"/>
    </location>
</feature>
<sequence>MSVVSCFYPHCRTSALCCVSLLSRSRRVSQLYGGSGIRPFPGCLCPSPLNSPRYFRRSPSTERDSRAAEATGDATQNQERRGDERNSETRTGPDEETREISVLPPTTSSSWSASASCSSASSSSAPSSSAPSSLLHDAATAHASDEGQTGDSRSTSSAAVGRMDGAESQERSGGEEGSNCRSGGDTDKPKALYAPSRPNHEERTQGTSLASPVSETTNDKDTDRTKARGLDTRFSETTVKRPPLQSGLMICLGSNNGDDVSCKDPSMHQTLRHSPPSSSSSPCALSASSSPCSTSTSSLCSTSASTSPCATSTSSSPCGTSTSSSSATSSSLCSTSASSSCSTSASASSSSASSSSRPSPTRPSPPPSSLESCSKSEKRDLRVKQCEKDMESLLSLAFVYLEHSEEATRPLWLHPAVGFSYRCRIPRWQGWPSLSFLRRLIRSKCRTWLMERKEHPRRIEEGEEEEGDEVTSELEAWKGDEENRDLGSTGRRSTGHGAGQLGRKEAREASGDFENVEDECHGNERSGIDKGDMLRRQGRNKRQASRFSPQDSPLSASSNCGATAGATSTASVNLRQQQTADKDVRREPRPSSHRKSKRLRSGSSSSSFSSFSSSTSSSASSFSSTASSSSASFSSFSSSSSSSSASSSSASSSAAVDRVSFTVAQKQNEGASHPENAGPGGGVRRPAGAFLGRRFSRSALDALDEPVSFSESSSDGESRFDIDAYNSDVALDEYCLLCSTGEDAQSGPDGGSDSSEDSDAQAANAPQRREAAERRPGQSEGAEPEAALNVVGRSSGVADAAAGSQAGRCGEEPTAETEPREEETPETEPREEETRTRPCAEETAATGPGGEELSPADPEGDMRAERRVSMSQAIRERRREPGRDGGGSRSSESDGSAGREAASLRDDAHDSHDSDDDLEEFGSSSSDSSWPSFGEEENVSDAPRRRYFWDDSDDDVWPDVDSMHDVGAAPGPWRLPFRTARQAEQYILNANWMPTPHIGRFVGHCNAATDIKEVAFWGTNHVLAGSDDASVLAWRMCDGEVVNILRGHESHVNCVAVHPHGSCIATSGIDDFIKIWTPEGDSPFVLDEAAEKVLRSNQDLMDEENAAARSLFTTFRPGILRHLFASMDRPGEGDREPACNIQ</sequence>
<feature type="compositionally biased region" description="Low complexity" evidence="4">
    <location>
        <begin position="889"/>
        <end position="901"/>
    </location>
</feature>
<dbReference type="AlphaFoldDB" id="A0A151HMF8"/>
<evidence type="ECO:0000256" key="2">
    <source>
        <dbReference type="ARBA" id="ARBA00022737"/>
    </source>
</evidence>
<dbReference type="PROSITE" id="PS50294">
    <property type="entry name" value="WD_REPEATS_REGION"/>
    <property type="match status" value="1"/>
</dbReference>
<evidence type="ECO:0000256" key="1">
    <source>
        <dbReference type="ARBA" id="ARBA00022574"/>
    </source>
</evidence>
<dbReference type="GO" id="GO:0080008">
    <property type="term" value="C:Cul4-RING E3 ubiquitin ligase complex"/>
    <property type="evidence" value="ECO:0007669"/>
    <property type="project" value="TreeGrafter"/>
</dbReference>
<feature type="region of interest" description="Disordered" evidence="4">
    <location>
        <begin position="308"/>
        <end position="329"/>
    </location>
</feature>
<feature type="compositionally biased region" description="Low complexity" evidence="4">
    <location>
        <begin position="921"/>
        <end position="933"/>
    </location>
</feature>
<dbReference type="GO" id="GO:0005737">
    <property type="term" value="C:cytoplasm"/>
    <property type="evidence" value="ECO:0007669"/>
    <property type="project" value="TreeGrafter"/>
</dbReference>
<dbReference type="EMBL" id="AHZP02000495">
    <property type="protein sequence ID" value="KYK70583.1"/>
    <property type="molecule type" value="Genomic_DNA"/>
</dbReference>
<feature type="region of interest" description="Disordered" evidence="4">
    <location>
        <begin position="348"/>
        <end position="376"/>
    </location>
</feature>
<dbReference type="InterPro" id="IPR036322">
    <property type="entry name" value="WD40_repeat_dom_sf"/>
</dbReference>